<dbReference type="GO" id="GO:0046872">
    <property type="term" value="F:metal ion binding"/>
    <property type="evidence" value="ECO:0007669"/>
    <property type="project" value="InterPro"/>
</dbReference>
<keyword evidence="6" id="KW-1185">Reference proteome</keyword>
<comment type="similarity">
    <text evidence="1">Belongs to the peptidase M16 family.</text>
</comment>
<dbReference type="PANTHER" id="PTHR11851:SF49">
    <property type="entry name" value="MITOCHONDRIAL-PROCESSING PEPTIDASE SUBUNIT ALPHA"/>
    <property type="match status" value="1"/>
</dbReference>
<evidence type="ECO:0000259" key="3">
    <source>
        <dbReference type="Pfam" id="PF00675"/>
    </source>
</evidence>
<keyword evidence="5" id="KW-0645">Protease</keyword>
<evidence type="ECO:0000256" key="2">
    <source>
        <dbReference type="SAM" id="MobiDB-lite"/>
    </source>
</evidence>
<evidence type="ECO:0000259" key="4">
    <source>
        <dbReference type="Pfam" id="PF05193"/>
    </source>
</evidence>
<dbReference type="SUPFAM" id="SSF63411">
    <property type="entry name" value="LuxS/MPP-like metallohydrolase"/>
    <property type="match status" value="4"/>
</dbReference>
<organism evidence="5 6">
    <name type="scientific">Desulfosoma caldarium</name>
    <dbReference type="NCBI Taxonomy" id="610254"/>
    <lineage>
        <taxon>Bacteria</taxon>
        <taxon>Pseudomonadati</taxon>
        <taxon>Thermodesulfobacteriota</taxon>
        <taxon>Syntrophobacteria</taxon>
        <taxon>Syntrophobacterales</taxon>
        <taxon>Syntrophobacteraceae</taxon>
        <taxon>Desulfosoma</taxon>
    </lineage>
</organism>
<dbReference type="GO" id="GO:0006508">
    <property type="term" value="P:proteolysis"/>
    <property type="evidence" value="ECO:0007669"/>
    <property type="project" value="UniProtKB-KW"/>
</dbReference>
<dbReference type="Pfam" id="PF00675">
    <property type="entry name" value="Peptidase_M16"/>
    <property type="match status" value="2"/>
</dbReference>
<feature type="compositionally biased region" description="Basic and acidic residues" evidence="2">
    <location>
        <begin position="1"/>
        <end position="28"/>
    </location>
</feature>
<dbReference type="Pfam" id="PF05193">
    <property type="entry name" value="Peptidase_M16_C"/>
    <property type="match status" value="2"/>
</dbReference>
<dbReference type="InterPro" id="IPR011249">
    <property type="entry name" value="Metalloenz_LuxS/M16"/>
</dbReference>
<sequence>MRDARDSEQTDVHERREFENKTVTRAPEKSMVGPCGCPRGSDVPGRKDMVSGASWIRAATPWRAEGRLKGPWCWEKSVHPIAQRCSALGMRFLFALWLLGLGVWTSPHTVVASSTPESFVEQRLPSKDKDVFVVLRNGLTVLIRPRDDTDVVAAKVFVRAGSIYEGDKMGAGLSHYLEHVVSGGSTASFTEEEARDRLEKLGGATNAYTSHDRTVYYITTGAPHWRDALDLLLSYVTECTVDASQVAREKAVIQQEFKMGENNPQRELWKLFMKTAYAVHPARHPVIGYEDLFVQTTREDLIQYYSSRYQPQNMVLAVAGRVDPQEVIAFVGEKTAHAGRTRWNLNVLPLEPPPTGSRWAEKSLPLARMVQAMVGFRSVALSHDDLYALDVLAIVLGEGRTSRLYQRLKERDQSVLYVQAFNWTPAFVPGQFVVSMTLAPQHWPEVLEGLKDEIRKVQEGGVSETELEKAKKKVIASHVFGKETTEKMAASLGSSYLDTGDPYFEDRYAERIRRVRKEDVLRVARRYLVESAMTVAAVVPQGASSGTEAATEASSAAATAAIPSAAQRIRLDNGLRVILKEDHRFPFVTLQLYGIGGVLLESPEEEGYAAMTASLLTAGTQKRSKLEIAQALESVGGSLASGSQYNTYFVAAKVLKEDLALAVDVMSDVVLHPVFPSTEVEKKKQETLLAIKKQDENWQTELMRLFKKNYFQNHPYRHDILGTEASVQGITRDILQRFYAKMVVPQRAVLAIYGDFRTDQVIPLIKKAFGPWPSTGPFAMPAVDAETLAVEEMRVVEKTSDKTSLGLFVGARGLDLHDPRVVVLDVLDAVLSGIGYPGGRLHSALRGGDKDLVYVVHAFPFSGYRAGYFGVITQTTLKNARQVESIIHEHLDRIMREPISEEELQRAKDMVITMHVLELESLEAQARSAAVNEVLGLGYDYALRYPDLVRSVTAHDVRALAQELLKDRLVVRTVPEKPVEVLSKPLPFRQHVR</sequence>
<feature type="domain" description="Peptidase M16 N-terminal" evidence="3">
    <location>
        <begin position="146"/>
        <end position="287"/>
    </location>
</feature>
<feature type="region of interest" description="Disordered" evidence="2">
    <location>
        <begin position="1"/>
        <end position="40"/>
    </location>
</feature>
<feature type="domain" description="Peptidase M16 C-terminal" evidence="4">
    <location>
        <begin position="730"/>
        <end position="909"/>
    </location>
</feature>
<dbReference type="GO" id="GO:0008233">
    <property type="term" value="F:peptidase activity"/>
    <property type="evidence" value="ECO:0007669"/>
    <property type="project" value="UniProtKB-KW"/>
</dbReference>
<gene>
    <name evidence="5" type="ORF">EDC27_0746</name>
</gene>
<proteinExistence type="inferred from homology"/>
<evidence type="ECO:0000256" key="1">
    <source>
        <dbReference type="ARBA" id="ARBA00007261"/>
    </source>
</evidence>
<dbReference type="InterPro" id="IPR050361">
    <property type="entry name" value="MPP/UQCRC_Complex"/>
</dbReference>
<dbReference type="PANTHER" id="PTHR11851">
    <property type="entry name" value="METALLOPROTEASE"/>
    <property type="match status" value="1"/>
</dbReference>
<dbReference type="AlphaFoldDB" id="A0A3N1VNS0"/>
<feature type="domain" description="Peptidase M16 N-terminal" evidence="3">
    <location>
        <begin position="576"/>
        <end position="723"/>
    </location>
</feature>
<accession>A0A3N1VNS0</accession>
<keyword evidence="5" id="KW-0378">Hydrolase</keyword>
<dbReference type="Gene3D" id="3.30.830.10">
    <property type="entry name" value="Metalloenzyme, LuxS/M16 peptidase-like"/>
    <property type="match status" value="4"/>
</dbReference>
<reference evidence="5 6" key="1">
    <citation type="submission" date="2018-11" db="EMBL/GenBank/DDBJ databases">
        <title>Genomic Encyclopedia of Type Strains, Phase IV (KMG-IV): sequencing the most valuable type-strain genomes for metagenomic binning, comparative biology and taxonomic classification.</title>
        <authorList>
            <person name="Goeker M."/>
        </authorList>
    </citation>
    <scope>NUCLEOTIDE SEQUENCE [LARGE SCALE GENOMIC DNA]</scope>
    <source>
        <strain evidence="5 6">DSM 22027</strain>
    </source>
</reference>
<dbReference type="Proteomes" id="UP000276223">
    <property type="component" value="Unassembled WGS sequence"/>
</dbReference>
<name>A0A3N1VNS0_9BACT</name>
<dbReference type="EMBL" id="RJVA01000010">
    <property type="protein sequence ID" value="ROR01567.1"/>
    <property type="molecule type" value="Genomic_DNA"/>
</dbReference>
<protein>
    <submittedName>
        <fullName evidence="5">Zinc protease</fullName>
    </submittedName>
</protein>
<feature type="domain" description="Peptidase M16 C-terminal" evidence="4">
    <location>
        <begin position="297"/>
        <end position="473"/>
    </location>
</feature>
<evidence type="ECO:0000313" key="6">
    <source>
        <dbReference type="Proteomes" id="UP000276223"/>
    </source>
</evidence>
<dbReference type="InterPro" id="IPR007863">
    <property type="entry name" value="Peptidase_M16_C"/>
</dbReference>
<evidence type="ECO:0000313" key="5">
    <source>
        <dbReference type="EMBL" id="ROR01567.1"/>
    </source>
</evidence>
<comment type="caution">
    <text evidence="5">The sequence shown here is derived from an EMBL/GenBank/DDBJ whole genome shotgun (WGS) entry which is preliminary data.</text>
</comment>
<dbReference type="InterPro" id="IPR011765">
    <property type="entry name" value="Pept_M16_N"/>
</dbReference>